<reference evidence="1" key="1">
    <citation type="submission" date="2020-07" db="EMBL/GenBank/DDBJ databases">
        <title>Huge and variable diversity of episymbiotic CPR bacteria and DPANN archaea in groundwater ecosystems.</title>
        <authorList>
            <person name="He C.Y."/>
            <person name="Keren R."/>
            <person name="Whittaker M."/>
            <person name="Farag I.F."/>
            <person name="Doudna J."/>
            <person name="Cate J.H.D."/>
            <person name="Banfield J.F."/>
        </authorList>
    </citation>
    <scope>NUCLEOTIDE SEQUENCE</scope>
    <source>
        <strain evidence="1">NC_groundwater_717_Ag_S-0.2um_59_8</strain>
    </source>
</reference>
<accession>A0A932GN54</accession>
<dbReference type="Gene3D" id="3.40.50.12500">
    <property type="match status" value="1"/>
</dbReference>
<evidence type="ECO:0000313" key="1">
    <source>
        <dbReference type="EMBL" id="MBI3014218.1"/>
    </source>
</evidence>
<comment type="caution">
    <text evidence="1">The sequence shown here is derived from an EMBL/GenBank/DDBJ whole genome shotgun (WGS) entry which is preliminary data.</text>
</comment>
<name>A0A932GN54_UNCTE</name>
<sequence>MYGWRGRIGFINPTAVYDVPALEFQRILPEGFLVLVRSLNIRNLLPEEFQKAWSAYHEAVLDLA</sequence>
<dbReference type="EMBL" id="JACPSX010000066">
    <property type="protein sequence ID" value="MBI3014218.1"/>
    <property type="molecule type" value="Genomic_DNA"/>
</dbReference>
<feature type="non-terminal residue" evidence="1">
    <location>
        <position position="64"/>
    </location>
</feature>
<dbReference type="AlphaFoldDB" id="A0A932GN54"/>
<protein>
    <submittedName>
        <fullName evidence="1">Uncharacterized protein</fullName>
    </submittedName>
</protein>
<gene>
    <name evidence="1" type="ORF">HYY65_03925</name>
</gene>
<organism evidence="1 2">
    <name type="scientific">Tectimicrobiota bacterium</name>
    <dbReference type="NCBI Taxonomy" id="2528274"/>
    <lineage>
        <taxon>Bacteria</taxon>
        <taxon>Pseudomonadati</taxon>
        <taxon>Nitrospinota/Tectimicrobiota group</taxon>
        <taxon>Candidatus Tectimicrobiota</taxon>
    </lineage>
</organism>
<proteinExistence type="predicted"/>
<dbReference type="InterPro" id="IPR053714">
    <property type="entry name" value="Iso_Racemase_Enz_sf"/>
</dbReference>
<evidence type="ECO:0000313" key="2">
    <source>
        <dbReference type="Proteomes" id="UP000741360"/>
    </source>
</evidence>
<dbReference type="Proteomes" id="UP000741360">
    <property type="component" value="Unassembled WGS sequence"/>
</dbReference>